<evidence type="ECO:0000313" key="3">
    <source>
        <dbReference type="Proteomes" id="UP001195903"/>
    </source>
</evidence>
<dbReference type="RefSeq" id="WP_214507278.1">
    <property type="nucleotide sequence ID" value="NZ_JAHEPS010000004.1"/>
</dbReference>
<protein>
    <recommendedName>
        <fullName evidence="1">Uracil-DNA glycosylase-like domain-containing protein</fullName>
    </recommendedName>
</protein>
<feature type="domain" description="Uracil-DNA glycosylase-like" evidence="1">
    <location>
        <begin position="40"/>
        <end position="217"/>
    </location>
</feature>
<gene>
    <name evidence="2" type="ORF">KJI95_11115</name>
</gene>
<keyword evidence="3" id="KW-1185">Reference proteome</keyword>
<dbReference type="EMBL" id="JAHEPS010000004">
    <property type="protein sequence ID" value="MBT1445069.1"/>
    <property type="molecule type" value="Genomic_DNA"/>
</dbReference>
<dbReference type="Pfam" id="PF03167">
    <property type="entry name" value="UDG"/>
    <property type="match status" value="1"/>
</dbReference>
<evidence type="ECO:0000259" key="1">
    <source>
        <dbReference type="Pfam" id="PF03167"/>
    </source>
</evidence>
<proteinExistence type="predicted"/>
<name>A0ABS5V5U8_9GAMM</name>
<dbReference type="InterPro" id="IPR005122">
    <property type="entry name" value="Uracil-DNA_glycosylase-like"/>
</dbReference>
<evidence type="ECO:0000313" key="2">
    <source>
        <dbReference type="EMBL" id="MBT1445069.1"/>
    </source>
</evidence>
<reference evidence="2 3" key="1">
    <citation type="submission" date="2021-05" db="EMBL/GenBank/DDBJ databases">
        <title>Shewanella sp. JM162201.</title>
        <authorList>
            <person name="Xu S."/>
            <person name="Li A."/>
        </authorList>
    </citation>
    <scope>NUCLEOTIDE SEQUENCE [LARGE SCALE GENOMIC DNA]</scope>
    <source>
        <strain evidence="2 3">JM162201</strain>
    </source>
</reference>
<accession>A0ABS5V5U8</accession>
<organism evidence="2 3">
    <name type="scientific">Shewanella jiangmenensis</name>
    <dbReference type="NCBI Taxonomy" id="2837387"/>
    <lineage>
        <taxon>Bacteria</taxon>
        <taxon>Pseudomonadati</taxon>
        <taxon>Pseudomonadota</taxon>
        <taxon>Gammaproteobacteria</taxon>
        <taxon>Alteromonadales</taxon>
        <taxon>Shewanellaceae</taxon>
        <taxon>Shewanella</taxon>
    </lineage>
</organism>
<comment type="caution">
    <text evidence="2">The sequence shown here is derived from an EMBL/GenBank/DDBJ whole genome shotgun (WGS) entry which is preliminary data.</text>
</comment>
<sequence>MFNVTPDVLDKVVNCTPESPWDNSLKLFYDKDVSVYYAPFDHVNLNAKVAICGITPGKTQASESLSVAQKYMNAGASITDVLEQSKQAASFKGFRKPLAAMMDAIGLQDKLALGSCDALFDTAKHMVHYTSALRYPVVTAKGENYNGNPRITKHPQLIGMVEAYLAKEVEMLGVDCLWIPLGQSATEALEHLVKIGKLRSEQLLSGLPHPSGANAERVAYFLGNKSRENLSIKVNPVKLDENKSKLISKIKSIRT</sequence>
<dbReference type="Proteomes" id="UP001195903">
    <property type="component" value="Unassembled WGS sequence"/>
</dbReference>